<comment type="caution">
    <text evidence="1">The sequence shown here is derived from an EMBL/GenBank/DDBJ whole genome shotgun (WGS) entry which is preliminary data.</text>
</comment>
<feature type="non-terminal residue" evidence="1">
    <location>
        <position position="1"/>
    </location>
</feature>
<accession>A0A9P8XXG0</accession>
<dbReference type="GeneID" id="70180093"/>
<dbReference type="AlphaFoldDB" id="A0A9P8XXG0"/>
<reference evidence="1" key="1">
    <citation type="journal article" date="2021" name="Nat. Commun.">
        <title>Genetic determinants of endophytism in the Arabidopsis root mycobiome.</title>
        <authorList>
            <person name="Mesny F."/>
            <person name="Miyauchi S."/>
            <person name="Thiergart T."/>
            <person name="Pickel B."/>
            <person name="Atanasova L."/>
            <person name="Karlsson M."/>
            <person name="Huettel B."/>
            <person name="Barry K.W."/>
            <person name="Haridas S."/>
            <person name="Chen C."/>
            <person name="Bauer D."/>
            <person name="Andreopoulos W."/>
            <person name="Pangilinan J."/>
            <person name="LaButti K."/>
            <person name="Riley R."/>
            <person name="Lipzen A."/>
            <person name="Clum A."/>
            <person name="Drula E."/>
            <person name="Henrissat B."/>
            <person name="Kohler A."/>
            <person name="Grigoriev I.V."/>
            <person name="Martin F.M."/>
            <person name="Hacquard S."/>
        </authorList>
    </citation>
    <scope>NUCLEOTIDE SEQUENCE</scope>
    <source>
        <strain evidence="1">MPI-CAGE-CH-0230</strain>
    </source>
</reference>
<gene>
    <name evidence="1" type="ORF">B0I36DRAFT_250514</name>
</gene>
<organism evidence="1 2">
    <name type="scientific">Microdochium trichocladiopsis</name>
    <dbReference type="NCBI Taxonomy" id="1682393"/>
    <lineage>
        <taxon>Eukaryota</taxon>
        <taxon>Fungi</taxon>
        <taxon>Dikarya</taxon>
        <taxon>Ascomycota</taxon>
        <taxon>Pezizomycotina</taxon>
        <taxon>Sordariomycetes</taxon>
        <taxon>Xylariomycetidae</taxon>
        <taxon>Xylariales</taxon>
        <taxon>Microdochiaceae</taxon>
        <taxon>Microdochium</taxon>
    </lineage>
</organism>
<dbReference type="EMBL" id="JAGTJQ010000009">
    <property type="protein sequence ID" value="KAH7024616.1"/>
    <property type="molecule type" value="Genomic_DNA"/>
</dbReference>
<name>A0A9P8XXG0_9PEZI</name>
<dbReference type="RefSeq" id="XP_046008164.1">
    <property type="nucleotide sequence ID" value="XM_046150547.1"/>
</dbReference>
<dbReference type="Proteomes" id="UP000756346">
    <property type="component" value="Unassembled WGS sequence"/>
</dbReference>
<evidence type="ECO:0000313" key="2">
    <source>
        <dbReference type="Proteomes" id="UP000756346"/>
    </source>
</evidence>
<keyword evidence="2" id="KW-1185">Reference proteome</keyword>
<dbReference type="OrthoDB" id="10007757at2759"/>
<evidence type="ECO:0000313" key="1">
    <source>
        <dbReference type="EMBL" id="KAH7024616.1"/>
    </source>
</evidence>
<sequence length="212" mass="22129">RIEGNNNEGTLFEGCITSGPANITTPSGGTHLCDGTNNNNNPAPGATLTTDIAAAGAQEGFDFDGTYSNQFQDFFIQRIGASAQTSNQFWGVMRDRVFTSAGGCQEQVIPGTEGLWAFDAFNANAFLRLSPAYQVVRALETLSVTVTVTGTNGNGGDDYPVGGATVGGQTSDANGSVQIPVPLTPGCYQYKALRSGAIRSNVFYLTVLPANP</sequence>
<proteinExistence type="predicted"/>
<protein>
    <submittedName>
        <fullName evidence="1">Uncharacterized protein</fullName>
    </submittedName>
</protein>